<dbReference type="InterPro" id="IPR015943">
    <property type="entry name" value="WD40/YVTN_repeat-like_dom_sf"/>
</dbReference>
<evidence type="ECO:0000259" key="6">
    <source>
        <dbReference type="PROSITE" id="PS50181"/>
    </source>
</evidence>
<accession>A0AA39GJ35</accession>
<dbReference type="InterPro" id="IPR052121">
    <property type="entry name" value="F-box_SCF_Substrate_Recog"/>
</dbReference>
<evidence type="ECO:0000313" key="7">
    <source>
        <dbReference type="EMBL" id="KAK0388313.1"/>
    </source>
</evidence>
<feature type="compositionally biased region" description="Polar residues" evidence="5">
    <location>
        <begin position="384"/>
        <end position="397"/>
    </location>
</feature>
<dbReference type="EMBL" id="JAPDFR010000003">
    <property type="protein sequence ID" value="KAK0388313.1"/>
    <property type="molecule type" value="Genomic_DNA"/>
</dbReference>
<dbReference type="SMART" id="SM00256">
    <property type="entry name" value="FBOX"/>
    <property type="match status" value="1"/>
</dbReference>
<gene>
    <name evidence="7" type="ORF">NLU13_4558</name>
</gene>
<proteinExistence type="inferred from homology"/>
<sequence length="688" mass="76190">MEAKRPLFLDHDDDGVQSDHQARAVKRVRKDLPADEAPSPTSTCPAFSPSSTGLRVRHCPAGTSDRDIVSSLPNELLARIFSYLSESQLLRISPVSKRFNHIAADSQLWRIHYYRRFILPRAHRIPGFRSSTRRSDNKLYYNSQKSIWADGGFGRRGGLLSKPEFGSNQIDLADTVDWKREYRLQHNWSQGQCAVQEVQVHEKTREDSEILLPSPRVVEPGIAGAAQTPQPRTPSKHHMPSYGTRTMIKVVDGLAITVDWTWGLRAWDLRSRRLKAQLSLETQDGLDLQPTALAVDEQLLANGLLDLAVGFEDGSFGVWRFNTRTGRFSSLLRHDKPGSGKLMAVAYRYPYFFAATPKGFITLYSFGINPVEAFRTANDDDRSSTLSGVSSPASSTGHEPELEDVIEPHTELYAPQVLTSLKSQHTRQPLALSIRASASSIVASIAYSFDSWGGWCIGIQDFDIRASSGARPVVLTSRVAYTLPTTTRQSTTSPSSRPEQASPSLPGLDAPSEDVDDGPTRLSYSHPYLLATLPDNTLALHICTSTAETLHISDAVRLWGHTSGISDAEITPRGKAVSVSTRGDELRVWELEGRSAAGRIRGGSVEIRPRQHQHQHQQQQQQPQPRTPQKRKSADDVALANRNTPGADDGLSQSADDKRDWVGFDDEMVIVLKSTPTGKESLVIYDFT</sequence>
<evidence type="ECO:0000256" key="1">
    <source>
        <dbReference type="ARBA" id="ARBA00004906"/>
    </source>
</evidence>
<keyword evidence="3" id="KW-0833">Ubl conjugation pathway</keyword>
<dbReference type="PROSITE" id="PS50082">
    <property type="entry name" value="WD_REPEATS_2"/>
    <property type="match status" value="1"/>
</dbReference>
<feature type="region of interest" description="Disordered" evidence="5">
    <location>
        <begin position="222"/>
        <end position="241"/>
    </location>
</feature>
<feature type="compositionally biased region" description="Low complexity" evidence="5">
    <location>
        <begin position="485"/>
        <end position="498"/>
    </location>
</feature>
<feature type="repeat" description="WD" evidence="4">
    <location>
        <begin position="558"/>
        <end position="599"/>
    </location>
</feature>
<evidence type="ECO:0000256" key="2">
    <source>
        <dbReference type="ARBA" id="ARBA00007968"/>
    </source>
</evidence>
<organism evidence="7 8">
    <name type="scientific">Sarocladium strictum</name>
    <name type="common">Black bundle disease fungus</name>
    <name type="synonym">Acremonium strictum</name>
    <dbReference type="NCBI Taxonomy" id="5046"/>
    <lineage>
        <taxon>Eukaryota</taxon>
        <taxon>Fungi</taxon>
        <taxon>Dikarya</taxon>
        <taxon>Ascomycota</taxon>
        <taxon>Pezizomycotina</taxon>
        <taxon>Sordariomycetes</taxon>
        <taxon>Hypocreomycetidae</taxon>
        <taxon>Hypocreales</taxon>
        <taxon>Sarocladiaceae</taxon>
        <taxon>Sarocladium</taxon>
    </lineage>
</organism>
<dbReference type="Gene3D" id="1.20.1280.50">
    <property type="match status" value="1"/>
</dbReference>
<evidence type="ECO:0000256" key="3">
    <source>
        <dbReference type="ARBA" id="ARBA00022786"/>
    </source>
</evidence>
<dbReference type="SUPFAM" id="SSF81383">
    <property type="entry name" value="F-box domain"/>
    <property type="match status" value="1"/>
</dbReference>
<feature type="region of interest" description="Disordered" evidence="5">
    <location>
        <begin position="608"/>
        <end position="659"/>
    </location>
</feature>
<reference evidence="7" key="1">
    <citation type="submission" date="2022-10" db="EMBL/GenBank/DDBJ databases">
        <title>Determination and structural analysis of whole genome sequence of Sarocladium strictum F4-1.</title>
        <authorList>
            <person name="Hu L."/>
            <person name="Jiang Y."/>
        </authorList>
    </citation>
    <scope>NUCLEOTIDE SEQUENCE</scope>
    <source>
        <strain evidence="7">F4-1</strain>
    </source>
</reference>
<dbReference type="Gene3D" id="2.130.10.10">
    <property type="entry name" value="YVTN repeat-like/Quinoprotein amine dehydrogenase"/>
    <property type="match status" value="1"/>
</dbReference>
<comment type="similarity">
    <text evidence="2">Belongs to the WD repeat MET30/SCONB/SCON-2 family.</text>
</comment>
<feature type="region of interest" description="Disordered" evidence="5">
    <location>
        <begin position="379"/>
        <end position="401"/>
    </location>
</feature>
<dbReference type="InterPro" id="IPR001810">
    <property type="entry name" value="F-box_dom"/>
</dbReference>
<dbReference type="InterPro" id="IPR001680">
    <property type="entry name" value="WD40_rpt"/>
</dbReference>
<dbReference type="InterPro" id="IPR011047">
    <property type="entry name" value="Quinoprotein_ADH-like_sf"/>
</dbReference>
<dbReference type="Proteomes" id="UP001175261">
    <property type="component" value="Unassembled WGS sequence"/>
</dbReference>
<name>A0AA39GJ35_SARSR</name>
<evidence type="ECO:0000256" key="4">
    <source>
        <dbReference type="PROSITE-ProRule" id="PRU00221"/>
    </source>
</evidence>
<evidence type="ECO:0000256" key="5">
    <source>
        <dbReference type="SAM" id="MobiDB-lite"/>
    </source>
</evidence>
<comment type="caution">
    <text evidence="7">The sequence shown here is derived from an EMBL/GenBank/DDBJ whole genome shotgun (WGS) entry which is preliminary data.</text>
</comment>
<feature type="compositionally biased region" description="Basic and acidic residues" evidence="5">
    <location>
        <begin position="1"/>
        <end position="10"/>
    </location>
</feature>
<dbReference type="AlphaFoldDB" id="A0AA39GJ35"/>
<dbReference type="PANTHER" id="PTHR46550">
    <property type="entry name" value="F-BOX ONLY PROTEIN 3"/>
    <property type="match status" value="1"/>
</dbReference>
<evidence type="ECO:0000313" key="8">
    <source>
        <dbReference type="Proteomes" id="UP001175261"/>
    </source>
</evidence>
<dbReference type="InterPro" id="IPR036047">
    <property type="entry name" value="F-box-like_dom_sf"/>
</dbReference>
<dbReference type="Pfam" id="PF12937">
    <property type="entry name" value="F-box-like"/>
    <property type="match status" value="1"/>
</dbReference>
<feature type="compositionally biased region" description="Polar residues" evidence="5">
    <location>
        <begin position="39"/>
        <end position="49"/>
    </location>
</feature>
<feature type="domain" description="F-box" evidence="6">
    <location>
        <begin position="66"/>
        <end position="112"/>
    </location>
</feature>
<dbReference type="GO" id="GO:0005737">
    <property type="term" value="C:cytoplasm"/>
    <property type="evidence" value="ECO:0007669"/>
    <property type="project" value="TreeGrafter"/>
</dbReference>
<feature type="region of interest" description="Disordered" evidence="5">
    <location>
        <begin position="1"/>
        <end position="49"/>
    </location>
</feature>
<dbReference type="PANTHER" id="PTHR46550:SF1">
    <property type="entry name" value="F-BOX PROTEIN 3"/>
    <property type="match status" value="1"/>
</dbReference>
<keyword evidence="8" id="KW-1185">Reference proteome</keyword>
<dbReference type="SUPFAM" id="SSF50998">
    <property type="entry name" value="Quinoprotein alcohol dehydrogenase-like"/>
    <property type="match status" value="1"/>
</dbReference>
<protein>
    <recommendedName>
        <fullName evidence="6">F-box domain-containing protein</fullName>
    </recommendedName>
</protein>
<keyword evidence="4" id="KW-0853">WD repeat</keyword>
<dbReference type="PROSITE" id="PS50181">
    <property type="entry name" value="FBOX"/>
    <property type="match status" value="1"/>
</dbReference>
<feature type="region of interest" description="Disordered" evidence="5">
    <location>
        <begin position="485"/>
        <end position="519"/>
    </location>
</feature>
<comment type="pathway">
    <text evidence="1">Protein modification; protein ubiquitination.</text>
</comment>
<dbReference type="Pfam" id="PF25499">
    <property type="entry name" value="Beta-prop_pof12"/>
    <property type="match status" value="1"/>
</dbReference>